<evidence type="ECO:0008006" key="4">
    <source>
        <dbReference type="Google" id="ProtNLM"/>
    </source>
</evidence>
<evidence type="ECO:0000313" key="2">
    <source>
        <dbReference type="EMBL" id="ETW79584.1"/>
    </source>
</evidence>
<dbReference type="PANTHER" id="PTHR28027">
    <property type="entry name" value="TRANSCRIPTIONAL REGULATOR MIT1"/>
    <property type="match status" value="1"/>
</dbReference>
<dbReference type="EMBL" id="KI925460">
    <property type="protein sequence ID" value="ETW79584.1"/>
    <property type="molecule type" value="Genomic_DNA"/>
</dbReference>
<evidence type="ECO:0000313" key="3">
    <source>
        <dbReference type="Proteomes" id="UP000030671"/>
    </source>
</evidence>
<dbReference type="KEGG" id="hir:HETIRDRAFT_321587"/>
<dbReference type="Proteomes" id="UP000030671">
    <property type="component" value="Unassembled WGS sequence"/>
</dbReference>
<dbReference type="AlphaFoldDB" id="W4K1I5"/>
<feature type="region of interest" description="Disordered" evidence="1">
    <location>
        <begin position="121"/>
        <end position="145"/>
    </location>
</feature>
<dbReference type="GO" id="GO:0003677">
    <property type="term" value="F:DNA binding"/>
    <property type="evidence" value="ECO:0007669"/>
    <property type="project" value="TreeGrafter"/>
</dbReference>
<feature type="region of interest" description="Disordered" evidence="1">
    <location>
        <begin position="199"/>
        <end position="301"/>
    </location>
</feature>
<dbReference type="OrthoDB" id="5572844at2759"/>
<gene>
    <name evidence="2" type="ORF">HETIRDRAFT_321587</name>
</gene>
<evidence type="ECO:0000256" key="1">
    <source>
        <dbReference type="SAM" id="MobiDB-lite"/>
    </source>
</evidence>
<reference evidence="2 3" key="1">
    <citation type="journal article" date="2012" name="New Phytol.">
        <title>Insight into trade-off between wood decay and parasitism from the genome of a fungal forest pathogen.</title>
        <authorList>
            <person name="Olson A."/>
            <person name="Aerts A."/>
            <person name="Asiegbu F."/>
            <person name="Belbahri L."/>
            <person name="Bouzid O."/>
            <person name="Broberg A."/>
            <person name="Canback B."/>
            <person name="Coutinho P.M."/>
            <person name="Cullen D."/>
            <person name="Dalman K."/>
            <person name="Deflorio G."/>
            <person name="van Diepen L.T."/>
            <person name="Dunand C."/>
            <person name="Duplessis S."/>
            <person name="Durling M."/>
            <person name="Gonthier P."/>
            <person name="Grimwood J."/>
            <person name="Fossdal C.G."/>
            <person name="Hansson D."/>
            <person name="Henrissat B."/>
            <person name="Hietala A."/>
            <person name="Himmelstrand K."/>
            <person name="Hoffmeister D."/>
            <person name="Hogberg N."/>
            <person name="James T.Y."/>
            <person name="Karlsson M."/>
            <person name="Kohler A."/>
            <person name="Kues U."/>
            <person name="Lee Y.H."/>
            <person name="Lin Y.C."/>
            <person name="Lind M."/>
            <person name="Lindquist E."/>
            <person name="Lombard V."/>
            <person name="Lucas S."/>
            <person name="Lunden K."/>
            <person name="Morin E."/>
            <person name="Murat C."/>
            <person name="Park J."/>
            <person name="Raffaello T."/>
            <person name="Rouze P."/>
            <person name="Salamov A."/>
            <person name="Schmutz J."/>
            <person name="Solheim H."/>
            <person name="Stahlberg J."/>
            <person name="Velez H."/>
            <person name="de Vries R.P."/>
            <person name="Wiebenga A."/>
            <person name="Woodward S."/>
            <person name="Yakovlev I."/>
            <person name="Garbelotto M."/>
            <person name="Martin F."/>
            <person name="Grigoriev I.V."/>
            <person name="Stenlid J."/>
        </authorList>
    </citation>
    <scope>NUCLEOTIDE SEQUENCE [LARGE SCALE GENOMIC DNA]</scope>
    <source>
        <strain evidence="2 3">TC 32-1</strain>
    </source>
</reference>
<dbReference type="InParanoid" id="W4K1I5"/>
<dbReference type="GeneID" id="20670770"/>
<accession>W4K1I5</accession>
<name>W4K1I5_HETIT</name>
<dbReference type="RefSeq" id="XP_009548156.1">
    <property type="nucleotide sequence ID" value="XM_009549861.1"/>
</dbReference>
<sequence>MSPHTIVSHSSVSSGLTTHPALHIRDARDAHIVLEAVRRNILPLIIRRLSANERDNLSSGSVFVWEEAEFKGGLERWTDGRRWSQSRMRGDFLFYEEKVDTTQEERDIKAARRARRALDPLSVPPLTSRRQDRPAKPDGLTKQTYSTQVYFPGQSQPRKWHIVAYFSGNDYTQLPVIENYDYLRSLRIPDGIFVSNKGPYRRIDPFPCDPDEDELSVYSASSSRPAMPGRTTSTSSSSSSTAMPSPQYPSPPPTRNQPYSPHASLPKLSTVVPMYDGTKNPLDASPQSASPGAHGHGHAYTPLSAEDRRVLNAFRVVL</sequence>
<feature type="compositionally biased region" description="Pro residues" evidence="1">
    <location>
        <begin position="246"/>
        <end position="255"/>
    </location>
</feature>
<proteinExistence type="predicted"/>
<protein>
    <recommendedName>
        <fullName evidence="4">cAMP-independent regulatory protein pac2</fullName>
    </recommendedName>
</protein>
<organism evidence="2 3">
    <name type="scientific">Heterobasidion irregulare (strain TC 32-1)</name>
    <dbReference type="NCBI Taxonomy" id="747525"/>
    <lineage>
        <taxon>Eukaryota</taxon>
        <taxon>Fungi</taxon>
        <taxon>Dikarya</taxon>
        <taxon>Basidiomycota</taxon>
        <taxon>Agaricomycotina</taxon>
        <taxon>Agaricomycetes</taxon>
        <taxon>Russulales</taxon>
        <taxon>Bondarzewiaceae</taxon>
        <taxon>Heterobasidion</taxon>
        <taxon>Heterobasidion annosum species complex</taxon>
    </lineage>
</organism>
<dbReference type="eggNOG" id="KOG4476">
    <property type="taxonomic scope" value="Eukaryota"/>
</dbReference>
<dbReference type="PANTHER" id="PTHR28027:SF1">
    <property type="entry name" value="CAMP INDEPENDENT REGULATORY PROTEIN (AFU_ORTHOLOGUE AFUA_3G09640)"/>
    <property type="match status" value="1"/>
</dbReference>
<dbReference type="InterPro" id="IPR018608">
    <property type="entry name" value="Gti1/Pac2"/>
</dbReference>
<feature type="compositionally biased region" description="Low complexity" evidence="1">
    <location>
        <begin position="231"/>
        <end position="245"/>
    </location>
</feature>
<keyword evidence="3" id="KW-1185">Reference proteome</keyword>
<dbReference type="Pfam" id="PF09729">
    <property type="entry name" value="Gti1_Pac2"/>
    <property type="match status" value="1"/>
</dbReference>
<dbReference type="HOGENOM" id="CLU_028895_2_1_1"/>